<dbReference type="AlphaFoldDB" id="A0A4Y2TX75"/>
<evidence type="ECO:0000313" key="3">
    <source>
        <dbReference type="Proteomes" id="UP000499080"/>
    </source>
</evidence>
<proteinExistence type="predicted"/>
<name>A0A4Y2TX75_ARAVE</name>
<comment type="caution">
    <text evidence="1">The sequence shown here is derived from an EMBL/GenBank/DDBJ whole genome shotgun (WGS) entry which is preliminary data.</text>
</comment>
<protein>
    <submittedName>
        <fullName evidence="1">Uncharacterized protein</fullName>
    </submittedName>
</protein>
<accession>A0A4Y2TX75</accession>
<evidence type="ECO:0000313" key="2">
    <source>
        <dbReference type="EMBL" id="GBO05223.1"/>
    </source>
</evidence>
<organism evidence="1 3">
    <name type="scientific">Araneus ventricosus</name>
    <name type="common">Orbweaver spider</name>
    <name type="synonym">Epeira ventricosa</name>
    <dbReference type="NCBI Taxonomy" id="182803"/>
    <lineage>
        <taxon>Eukaryota</taxon>
        <taxon>Metazoa</taxon>
        <taxon>Ecdysozoa</taxon>
        <taxon>Arthropoda</taxon>
        <taxon>Chelicerata</taxon>
        <taxon>Arachnida</taxon>
        <taxon>Araneae</taxon>
        <taxon>Araneomorphae</taxon>
        <taxon>Entelegynae</taxon>
        <taxon>Araneoidea</taxon>
        <taxon>Araneidae</taxon>
        <taxon>Araneus</taxon>
    </lineage>
</organism>
<gene>
    <name evidence="2" type="ORF">AVEN_106938_1</name>
    <name evidence="1" type="ORF">AVEN_81094_1</name>
</gene>
<dbReference type="Proteomes" id="UP000499080">
    <property type="component" value="Unassembled WGS sequence"/>
</dbReference>
<evidence type="ECO:0000313" key="1">
    <source>
        <dbReference type="EMBL" id="GBO05218.1"/>
    </source>
</evidence>
<keyword evidence="3" id="KW-1185">Reference proteome</keyword>
<dbReference type="EMBL" id="BGPR01031920">
    <property type="protein sequence ID" value="GBO05223.1"/>
    <property type="molecule type" value="Genomic_DNA"/>
</dbReference>
<dbReference type="EMBL" id="BGPR01031919">
    <property type="protein sequence ID" value="GBO05218.1"/>
    <property type="molecule type" value="Genomic_DNA"/>
</dbReference>
<reference evidence="1 3" key="1">
    <citation type="journal article" date="2019" name="Sci. Rep.">
        <title>Orb-weaving spider Araneus ventricosus genome elucidates the spidroin gene catalogue.</title>
        <authorList>
            <person name="Kono N."/>
            <person name="Nakamura H."/>
            <person name="Ohtoshi R."/>
            <person name="Moran D.A.P."/>
            <person name="Shinohara A."/>
            <person name="Yoshida Y."/>
            <person name="Fujiwara M."/>
            <person name="Mori M."/>
            <person name="Tomita M."/>
            <person name="Arakawa K."/>
        </authorList>
    </citation>
    <scope>NUCLEOTIDE SEQUENCE [LARGE SCALE GENOMIC DNA]</scope>
</reference>
<sequence length="111" mass="13237">MELLLKLFAEFETDDDPDLTMRTMDLRMFQKRFFSDHESFCHHDTESEEEEDSRNDDVNSLELFSSKEGTEWRKKLGKILVVIILCRSYLEKSTTERCEKPCEELGVIHQR</sequence>